<organism evidence="2 3">
    <name type="scientific">Chryseolinea serpens</name>
    <dbReference type="NCBI Taxonomy" id="947013"/>
    <lineage>
        <taxon>Bacteria</taxon>
        <taxon>Pseudomonadati</taxon>
        <taxon>Bacteroidota</taxon>
        <taxon>Cytophagia</taxon>
        <taxon>Cytophagales</taxon>
        <taxon>Fulvivirgaceae</taxon>
        <taxon>Chryseolinea</taxon>
    </lineage>
</organism>
<dbReference type="PROSITE" id="PS51257">
    <property type="entry name" value="PROKAR_LIPOPROTEIN"/>
    <property type="match status" value="1"/>
</dbReference>
<feature type="transmembrane region" description="Helical" evidence="1">
    <location>
        <begin position="70"/>
        <end position="88"/>
    </location>
</feature>
<dbReference type="Proteomes" id="UP000184212">
    <property type="component" value="Unassembled WGS sequence"/>
</dbReference>
<keyword evidence="1" id="KW-0812">Transmembrane</keyword>
<keyword evidence="1" id="KW-1133">Transmembrane helix</keyword>
<name>A0A1M5KQC9_9BACT</name>
<dbReference type="EMBL" id="FQWQ01000001">
    <property type="protein sequence ID" value="SHG54719.1"/>
    <property type="molecule type" value="Genomic_DNA"/>
</dbReference>
<dbReference type="RefSeq" id="WP_073131208.1">
    <property type="nucleotide sequence ID" value="NZ_FQWQ01000001.1"/>
</dbReference>
<protein>
    <submittedName>
        <fullName evidence="2">Uncharacterized protein</fullName>
    </submittedName>
</protein>
<feature type="transmembrane region" description="Helical" evidence="1">
    <location>
        <begin position="198"/>
        <end position="216"/>
    </location>
</feature>
<feature type="transmembrane region" description="Helical" evidence="1">
    <location>
        <begin position="100"/>
        <end position="123"/>
    </location>
</feature>
<proteinExistence type="predicted"/>
<accession>A0A1M5KQC9</accession>
<feature type="transmembrane region" description="Helical" evidence="1">
    <location>
        <begin position="157"/>
        <end position="177"/>
    </location>
</feature>
<keyword evidence="3" id="KW-1185">Reference proteome</keyword>
<keyword evidence="1" id="KW-0472">Membrane</keyword>
<evidence type="ECO:0000313" key="2">
    <source>
        <dbReference type="EMBL" id="SHG54719.1"/>
    </source>
</evidence>
<evidence type="ECO:0000256" key="1">
    <source>
        <dbReference type="SAM" id="Phobius"/>
    </source>
</evidence>
<dbReference type="STRING" id="947013.SAMN04488109_0767"/>
<dbReference type="AlphaFoldDB" id="A0A1M5KQC9"/>
<dbReference type="Gene3D" id="2.10.10.20">
    <property type="entry name" value="Carbohydrate-binding module superfamily 5/12"/>
    <property type="match status" value="1"/>
</dbReference>
<evidence type="ECO:0000313" key="3">
    <source>
        <dbReference type="Proteomes" id="UP000184212"/>
    </source>
</evidence>
<reference evidence="2 3" key="1">
    <citation type="submission" date="2016-11" db="EMBL/GenBank/DDBJ databases">
        <authorList>
            <person name="Jaros S."/>
            <person name="Januszkiewicz K."/>
            <person name="Wedrychowicz H."/>
        </authorList>
    </citation>
    <scope>NUCLEOTIDE SEQUENCE [LARGE SCALE GENOMIC DNA]</scope>
    <source>
        <strain evidence="2 3">DSM 24574</strain>
    </source>
</reference>
<sequence>MNKLLTLIILVAISCLLAGLYGILHDQLTYTISPEYYTKFKFYQFGLMDLGSEAIFPNPRIEVAAVGLRATWWMGIPIGAVLGLVGLIHRDWRTMLKVTLKAFLITVLIAFATGLIGLAYGHIYLASKPRAEFANWYLPDNLVDFASFIQVGSMHNFSYLGGLNGLIGGLVYTIVQWRTETNKNRREDNKDLCNSRPVNILIMRLTNVIIMFVTMGSQQCYAQRSYDSILSVRLAEIKGQQAFDNGIVLYDEDSGYGSTFPLWDEAMAFYQDDMVVFKGRTYRALQDSKGKRPSTSPQLWQLDKEPMPYLFLRDTARIEDLRSLLKSNHPYIRTYALGALAYRKAGGLFQVVVDNLKDTTRMMQMTSDFGYEVCPADLMLEYTIKEFNNAQKDTLKKLILTKYTHLNVLEEILIFHKPVLEDYSLIKSMVRNGLKDKFGLIALSAYCKPEDIEFIRTGFELDRFNVHYGGYKVFFKAIENFPDKAFKQDLIACASREMQGDIWIDEYYVRALASYKDQECLAVLKELSKKENGVRMENLATIYRSLRRHYSPLYDSLIKEIKNEIAEKDLLESRLNYIEESPWNYE</sequence>
<gene>
    <name evidence="2" type="ORF">SAMN04488109_0767</name>
</gene>